<reference evidence="1" key="1">
    <citation type="submission" date="2018-11" db="EMBL/GenBank/DDBJ databases">
        <authorList>
            <person name="Jo Y."/>
            <person name="Cho W.K."/>
        </authorList>
    </citation>
    <scope>NUCLEOTIDE SEQUENCE</scope>
    <source>
        <strain evidence="1">Won</strain>
    </source>
</reference>
<proteinExistence type="predicted"/>
<evidence type="ECO:0000313" key="1">
    <source>
        <dbReference type="EMBL" id="QED42937.1"/>
    </source>
</evidence>
<name>A0A7G3KH54_9VIRU</name>
<organism evidence="1">
    <name type="scientific">Leucocoprinus ourmiavirus C</name>
    <dbReference type="NCBI Taxonomy" id="2592721"/>
    <lineage>
        <taxon>Viruses</taxon>
        <taxon>Riboviria</taxon>
        <taxon>Orthornavirae</taxon>
        <taxon>Lenarviricota</taxon>
        <taxon>Miaviricetes</taxon>
        <taxon>Ourlivirales</taxon>
        <taxon>Botourmiaviridae</taxon>
        <taxon>Ourmiavirus</taxon>
    </lineage>
</organism>
<protein>
    <submittedName>
        <fullName evidence="1">Putative RdRp</fullName>
    </submittedName>
</protein>
<accession>A0A7G3KH54</accession>
<sequence>MQVIGERAGKAIPRSLIRLAVGRFCGGVLVGKSRSVERMRGQMMGDYLSFPFLCLTNWLTAKMTLGSESTSVIINGDDIAFKASSEGRERWMEGVASGGLTLSKGKTLVSSWCVSLNSMFWTDRGGSLVKEGRVIRPKTFTRGSVDGLLNRWWEVVKGWKGGRRNKISRAFLNWSAKMKNKEWKVPEGMRELIKNPKRFGDMVPGPWRNKIAQRIEDDWVLKPAVRKIEYAPDDPRSLYEMRALGKGERGESVKIFEWTGLYYGRRYKTSTVHGVGYALPAPVKLRGGLSGRWKRRVVLKKSINSQKERKGWVMREDELWKCSLEWRSAFAAPNERWEVGKSII</sequence>
<dbReference type="EMBL" id="MK231085">
    <property type="protein sequence ID" value="QED42937.1"/>
    <property type="molecule type" value="Genomic_RNA"/>
</dbReference>